<reference evidence="4" key="1">
    <citation type="submission" date="2025-08" db="UniProtKB">
        <authorList>
            <consortium name="RefSeq"/>
        </authorList>
    </citation>
    <scope>IDENTIFICATION</scope>
</reference>
<dbReference type="InParanoid" id="A0A6J2VGG3"/>
<evidence type="ECO:0000313" key="3">
    <source>
        <dbReference type="Proteomes" id="UP000504632"/>
    </source>
</evidence>
<sequence>MTGVIESDRLAAVQRSDHIAFMEGSVLYVWGGCQSVNGEEIFLPSEEIWLYDLDSGSWACKVMGGEIPPLLSQACGSYLQGMLYIFGGCDNNGHTNQMYCVDIMDGEYTWRRVTNALGTTPSPRDKHSCWIHRNRLIYFGGYGCKTMRDVNNSKGFIVDETYWTTTGTALYQLWGWNNEVHMFEPESVTWTEPETQGCPPTPRSSHASATLGNKGYICGGLETESLNIHCLDFETWTWTQVDPLAGPLPAGRSLHTLTPVSDSGLFLFGGLSMTGQALNDGWEFDTLTREWRERAHAHKDKPRLWHSAAQGRDNEVVVFGGTRDFVLLIDSIAVLRAPSQNHCGDVLVFQMQPYSLIRLCEDCIGKHASLLGEQVSWLPPKLQARIHKRISYFRTSVRKQEKENLI</sequence>
<evidence type="ECO:0000256" key="1">
    <source>
        <dbReference type="ARBA" id="ARBA00022441"/>
    </source>
</evidence>
<protein>
    <submittedName>
        <fullName evidence="4">Kelch domain-containing protein 1-like</fullName>
    </submittedName>
</protein>
<dbReference type="Proteomes" id="UP000504632">
    <property type="component" value="Chromosome 5"/>
</dbReference>
<dbReference type="SUPFAM" id="SSF50965">
    <property type="entry name" value="Galactose oxidase, central domain"/>
    <property type="match status" value="1"/>
</dbReference>
<evidence type="ECO:0000313" key="4">
    <source>
        <dbReference type="RefSeq" id="XP_030630933.1"/>
    </source>
</evidence>
<dbReference type="InterPro" id="IPR011043">
    <property type="entry name" value="Gal_Oxase/kelch_b-propeller"/>
</dbReference>
<dbReference type="RefSeq" id="XP_030630933.1">
    <property type="nucleotide sequence ID" value="XM_030775073.1"/>
</dbReference>
<dbReference type="PANTHER" id="PTHR46228:SF1">
    <property type="entry name" value="KELCH DOMAIN-CONTAINING PROTEIN 1"/>
    <property type="match status" value="1"/>
</dbReference>
<proteinExistence type="predicted"/>
<dbReference type="OrthoDB" id="10251809at2759"/>
<keyword evidence="3" id="KW-1185">Reference proteome</keyword>
<dbReference type="InterPro" id="IPR015915">
    <property type="entry name" value="Kelch-typ_b-propeller"/>
</dbReference>
<dbReference type="GeneID" id="115812589"/>
<accession>A0A6J2VGG3</accession>
<dbReference type="AlphaFoldDB" id="A0A6J2VGG3"/>
<evidence type="ECO:0000256" key="2">
    <source>
        <dbReference type="ARBA" id="ARBA00022737"/>
    </source>
</evidence>
<dbReference type="PANTHER" id="PTHR46228">
    <property type="entry name" value="KELCH DOMAIN-CONTAINING PROTEIN"/>
    <property type="match status" value="1"/>
</dbReference>
<keyword evidence="1" id="KW-0880">Kelch repeat</keyword>
<dbReference type="Pfam" id="PF24681">
    <property type="entry name" value="Kelch_KLHDC2_KLHL20_DRC7"/>
    <property type="match status" value="2"/>
</dbReference>
<gene>
    <name evidence="4" type="primary">LOC115812589</name>
</gene>
<dbReference type="Gene3D" id="2.120.10.80">
    <property type="entry name" value="Kelch-type beta propeller"/>
    <property type="match status" value="2"/>
</dbReference>
<name>A0A6J2VGG3_CHACN</name>
<organism evidence="3 4">
    <name type="scientific">Chanos chanos</name>
    <name type="common">Milkfish</name>
    <name type="synonym">Mugil chanos</name>
    <dbReference type="NCBI Taxonomy" id="29144"/>
    <lineage>
        <taxon>Eukaryota</taxon>
        <taxon>Metazoa</taxon>
        <taxon>Chordata</taxon>
        <taxon>Craniata</taxon>
        <taxon>Vertebrata</taxon>
        <taxon>Euteleostomi</taxon>
        <taxon>Actinopterygii</taxon>
        <taxon>Neopterygii</taxon>
        <taxon>Teleostei</taxon>
        <taxon>Ostariophysi</taxon>
        <taxon>Gonorynchiformes</taxon>
        <taxon>Chanidae</taxon>
        <taxon>Chanos</taxon>
    </lineage>
</organism>
<keyword evidence="2" id="KW-0677">Repeat</keyword>